<dbReference type="PATRIC" id="fig|1069534.5.peg.1079"/>
<sequence length="41" mass="5021">MAAKIITEDVEIRIYNGALREILKNLNNYLWYRDQNVFKYK</sequence>
<dbReference type="KEGG" id="lrm:LRC_10010"/>
<dbReference type="HOGENOM" id="CLU_3272036_0_0_9"/>
<accession>G2SNW4</accession>
<dbReference type="GeneID" id="77212749"/>
<keyword evidence="2" id="KW-1185">Reference proteome</keyword>
<reference evidence="1 2" key="1">
    <citation type="journal article" date="2011" name="Microb. Cell Fact.">
        <title>Genome sequences and comparative genomics of two Lactobacillus ruminis strains from the bovine and human intestinal tracts.</title>
        <authorList>
            <person name="Forde B.M."/>
            <person name="Neville B.A."/>
            <person name="O'Donnell M.M."/>
            <person name="Riboulet-Bisson E."/>
            <person name="Claesson M.J."/>
            <person name="Coghlan A."/>
            <person name="Ross R.P."/>
            <person name="O'Toole P.W."/>
        </authorList>
    </citation>
    <scope>NUCLEOTIDE SEQUENCE [LARGE SCALE GENOMIC DNA]</scope>
    <source>
        <strain evidence="2">ATCC 27782 / RF3</strain>
    </source>
</reference>
<evidence type="ECO:0000313" key="2">
    <source>
        <dbReference type="Proteomes" id="UP000001279"/>
    </source>
</evidence>
<proteinExistence type="predicted"/>
<dbReference type="Proteomes" id="UP000001279">
    <property type="component" value="Chromosome"/>
</dbReference>
<dbReference type="RefSeq" id="WP_014073481.1">
    <property type="nucleotide sequence ID" value="NC_015975.1"/>
</dbReference>
<gene>
    <name evidence="1" type="ordered locus">LRC_10010</name>
</gene>
<dbReference type="EMBL" id="CP003032">
    <property type="protein sequence ID" value="AEN78277.1"/>
    <property type="molecule type" value="Genomic_DNA"/>
</dbReference>
<name>G2SNW4_LIGR2</name>
<protein>
    <submittedName>
        <fullName evidence="1">Uncharacterized protein</fullName>
    </submittedName>
</protein>
<dbReference type="STRING" id="1069534.LRC_10010"/>
<dbReference type="AlphaFoldDB" id="G2SNW4"/>
<evidence type="ECO:0000313" key="1">
    <source>
        <dbReference type="EMBL" id="AEN78277.1"/>
    </source>
</evidence>
<organism evidence="1 2">
    <name type="scientific">Ligilactobacillus ruminis (strain ATCC 27782 / RF3)</name>
    <name type="common">Lactobacillus ruminis</name>
    <dbReference type="NCBI Taxonomy" id="1069534"/>
    <lineage>
        <taxon>Bacteria</taxon>
        <taxon>Bacillati</taxon>
        <taxon>Bacillota</taxon>
        <taxon>Bacilli</taxon>
        <taxon>Lactobacillales</taxon>
        <taxon>Lactobacillaceae</taxon>
        <taxon>Ligilactobacillus</taxon>
    </lineage>
</organism>